<protein>
    <submittedName>
        <fullName evidence="4">DUF3391 domain-containing protein</fullName>
    </submittedName>
</protein>
<sequence>MSDSLPKVGIEQLQVGMFVSLDLPWLDHPFMVNSFRITSEKQLATLRELGLRKIAYDPARSEAEPLQPGSAPPAPPVAVHEPEDAAQVEAKRQRVARMLEHRERIQSCEKAYGSCVDSTRNLLADLMRDPAAATAQAGAMVGDLASTFLEDAGATVMLVASRKRDDATHQHSLNVMILTMILAKGLGLKREVFEAAGMGALLHDIGASRISPIVLRAKERTRPEESLYRLHGEYGLQIVGKHVVPPVRAIIRDHHESVDGSGFPAGRKGPDINPLARMVAIANRYDNLCNPPSLAEAMTPAEALSQMFARESAHFDAFMLSAFIKELGVYPPGSFVRLSTGSIAIVVAVTPGNTLKPTVLVYEPGVPRRDALVLSLVDSDEVTIDAVLKPRTLPREVVEYLNPRMNLAYFAQRAHG</sequence>
<dbReference type="InterPro" id="IPR006675">
    <property type="entry name" value="HDIG_dom"/>
</dbReference>
<dbReference type="InterPro" id="IPR037522">
    <property type="entry name" value="HD_GYP_dom"/>
</dbReference>
<keyword evidence="5" id="KW-1185">Reference proteome</keyword>
<dbReference type="RefSeq" id="WP_169207021.1">
    <property type="nucleotide sequence ID" value="NZ_CP059560.1"/>
</dbReference>
<dbReference type="InterPro" id="IPR021812">
    <property type="entry name" value="DUF3391"/>
</dbReference>
<feature type="domain" description="HD-GYP" evidence="3">
    <location>
        <begin position="146"/>
        <end position="339"/>
    </location>
</feature>
<dbReference type="Gene3D" id="1.10.3210.10">
    <property type="entry name" value="Hypothetical protein af1432"/>
    <property type="match status" value="1"/>
</dbReference>
<organism evidence="4 5">
    <name type="scientific">Aromatoleum petrolei</name>
    <dbReference type="NCBI Taxonomy" id="76116"/>
    <lineage>
        <taxon>Bacteria</taxon>
        <taxon>Pseudomonadati</taxon>
        <taxon>Pseudomonadota</taxon>
        <taxon>Betaproteobacteria</taxon>
        <taxon>Rhodocyclales</taxon>
        <taxon>Rhodocyclaceae</taxon>
        <taxon>Aromatoleum</taxon>
    </lineage>
</organism>
<dbReference type="Pfam" id="PF11871">
    <property type="entry name" value="DUF3391"/>
    <property type="match status" value="1"/>
</dbReference>
<evidence type="ECO:0000256" key="1">
    <source>
        <dbReference type="SAM" id="MobiDB-lite"/>
    </source>
</evidence>
<dbReference type="NCBIfam" id="TIGR00277">
    <property type="entry name" value="HDIG"/>
    <property type="match status" value="1"/>
</dbReference>
<accession>A0ABX1MTJ1</accession>
<evidence type="ECO:0000313" key="5">
    <source>
        <dbReference type="Proteomes" id="UP000652074"/>
    </source>
</evidence>
<dbReference type="PROSITE" id="PS51832">
    <property type="entry name" value="HD_GYP"/>
    <property type="match status" value="1"/>
</dbReference>
<dbReference type="SUPFAM" id="SSF109604">
    <property type="entry name" value="HD-domain/PDEase-like"/>
    <property type="match status" value="1"/>
</dbReference>
<proteinExistence type="predicted"/>
<dbReference type="EMBL" id="WTVR01000027">
    <property type="protein sequence ID" value="NMF89651.1"/>
    <property type="molecule type" value="Genomic_DNA"/>
</dbReference>
<dbReference type="InterPro" id="IPR003607">
    <property type="entry name" value="HD/PDEase_dom"/>
</dbReference>
<dbReference type="SMART" id="SM00471">
    <property type="entry name" value="HDc"/>
    <property type="match status" value="1"/>
</dbReference>
<feature type="region of interest" description="Disordered" evidence="1">
    <location>
        <begin position="60"/>
        <end position="79"/>
    </location>
</feature>
<evidence type="ECO:0000259" key="3">
    <source>
        <dbReference type="PROSITE" id="PS51832"/>
    </source>
</evidence>
<feature type="domain" description="HD" evidence="2">
    <location>
        <begin position="168"/>
        <end position="288"/>
    </location>
</feature>
<reference evidence="4 5" key="1">
    <citation type="submission" date="2019-12" db="EMBL/GenBank/DDBJ databases">
        <title>Comparative genomics gives insights into the taxonomy of the Azoarcus-Aromatoleum group and reveals separate origins of nif in the plant-associated Azoarcus and non-plant-associated Aromatoleum sub-groups.</title>
        <authorList>
            <person name="Lafos M."/>
            <person name="Maluk M."/>
            <person name="Batista M."/>
            <person name="Junghare M."/>
            <person name="Carmona M."/>
            <person name="Faoro H."/>
            <person name="Cruz L.M."/>
            <person name="Battistoni F."/>
            <person name="De Souza E."/>
            <person name="Pedrosa F."/>
            <person name="Chen W.-M."/>
            <person name="Poole P.S."/>
            <person name="Dixon R.A."/>
            <person name="James E.K."/>
        </authorList>
    </citation>
    <scope>NUCLEOTIDE SEQUENCE [LARGE SCALE GENOMIC DNA]</scope>
    <source>
        <strain evidence="4 5">ToN1</strain>
    </source>
</reference>
<evidence type="ECO:0000259" key="2">
    <source>
        <dbReference type="PROSITE" id="PS51831"/>
    </source>
</evidence>
<dbReference type="CDD" id="cd00077">
    <property type="entry name" value="HDc"/>
    <property type="match status" value="1"/>
</dbReference>
<gene>
    <name evidence="4" type="ORF">GPA26_14355</name>
</gene>
<dbReference type="PROSITE" id="PS51831">
    <property type="entry name" value="HD"/>
    <property type="match status" value="1"/>
</dbReference>
<comment type="caution">
    <text evidence="4">The sequence shown here is derived from an EMBL/GenBank/DDBJ whole genome shotgun (WGS) entry which is preliminary data.</text>
</comment>
<dbReference type="PANTHER" id="PTHR43155:SF2">
    <property type="entry name" value="CYCLIC DI-GMP PHOSPHODIESTERASE PA4108"/>
    <property type="match status" value="1"/>
</dbReference>
<dbReference type="Pfam" id="PF13487">
    <property type="entry name" value="HD_5"/>
    <property type="match status" value="1"/>
</dbReference>
<dbReference type="PANTHER" id="PTHR43155">
    <property type="entry name" value="CYCLIC DI-GMP PHOSPHODIESTERASE PA4108-RELATED"/>
    <property type="match status" value="1"/>
</dbReference>
<evidence type="ECO:0000313" key="4">
    <source>
        <dbReference type="EMBL" id="NMF89651.1"/>
    </source>
</evidence>
<dbReference type="InterPro" id="IPR006674">
    <property type="entry name" value="HD_domain"/>
</dbReference>
<dbReference type="Proteomes" id="UP000652074">
    <property type="component" value="Unassembled WGS sequence"/>
</dbReference>
<name>A0ABX1MTJ1_9RHOO</name>